<dbReference type="Pfam" id="PF00528">
    <property type="entry name" value="BPD_transp_1"/>
    <property type="match status" value="2"/>
</dbReference>
<dbReference type="EMBL" id="PXYL01000013">
    <property type="protein sequence ID" value="PSJ57624.1"/>
    <property type="molecule type" value="Genomic_DNA"/>
</dbReference>
<feature type="transmembrane region" description="Helical" evidence="7">
    <location>
        <begin position="43"/>
        <end position="63"/>
    </location>
</feature>
<dbReference type="RefSeq" id="WP_106726159.1">
    <property type="nucleotide sequence ID" value="NZ_PXYL01000013.1"/>
</dbReference>
<keyword evidence="4 7" id="KW-0812">Transmembrane</keyword>
<evidence type="ECO:0000256" key="7">
    <source>
        <dbReference type="RuleBase" id="RU363032"/>
    </source>
</evidence>
<dbReference type="AlphaFoldDB" id="A0A2P7S576"/>
<feature type="transmembrane region" description="Helical" evidence="7">
    <location>
        <begin position="254"/>
        <end position="271"/>
    </location>
</feature>
<feature type="transmembrane region" description="Helical" evidence="7">
    <location>
        <begin position="658"/>
        <end position="675"/>
    </location>
</feature>
<dbReference type="GO" id="GO:0015226">
    <property type="term" value="F:carnitine transmembrane transporter activity"/>
    <property type="evidence" value="ECO:0007669"/>
    <property type="project" value="TreeGrafter"/>
</dbReference>
<feature type="transmembrane region" description="Helical" evidence="7">
    <location>
        <begin position="132"/>
        <end position="156"/>
    </location>
</feature>
<dbReference type="InterPro" id="IPR035906">
    <property type="entry name" value="MetI-like_sf"/>
</dbReference>
<evidence type="ECO:0000313" key="10">
    <source>
        <dbReference type="Proteomes" id="UP000240653"/>
    </source>
</evidence>
<dbReference type="InterPro" id="IPR000515">
    <property type="entry name" value="MetI-like"/>
</dbReference>
<feature type="transmembrane region" description="Helical" evidence="7">
    <location>
        <begin position="412"/>
        <end position="431"/>
    </location>
</feature>
<dbReference type="GO" id="GO:0015871">
    <property type="term" value="P:choline transport"/>
    <property type="evidence" value="ECO:0007669"/>
    <property type="project" value="TreeGrafter"/>
</dbReference>
<evidence type="ECO:0000256" key="2">
    <source>
        <dbReference type="ARBA" id="ARBA00022448"/>
    </source>
</evidence>
<feature type="domain" description="ABC transmembrane type-1" evidence="8">
    <location>
        <begin position="128"/>
        <end position="308"/>
    </location>
</feature>
<feature type="transmembrane region" description="Helical" evidence="7">
    <location>
        <begin position="480"/>
        <end position="498"/>
    </location>
</feature>
<dbReference type="CDD" id="cd06261">
    <property type="entry name" value="TM_PBP2"/>
    <property type="match status" value="2"/>
</dbReference>
<keyword evidence="6 7" id="KW-0472">Membrane</keyword>
<keyword evidence="3" id="KW-1003">Cell membrane</keyword>
<dbReference type="GO" id="GO:0031460">
    <property type="term" value="P:glycine betaine transport"/>
    <property type="evidence" value="ECO:0007669"/>
    <property type="project" value="TreeGrafter"/>
</dbReference>
<evidence type="ECO:0000256" key="5">
    <source>
        <dbReference type="ARBA" id="ARBA00022989"/>
    </source>
</evidence>
<keyword evidence="5 7" id="KW-1133">Transmembrane helix</keyword>
<feature type="transmembrane region" description="Helical" evidence="7">
    <location>
        <begin position="325"/>
        <end position="348"/>
    </location>
</feature>
<evidence type="ECO:0000256" key="3">
    <source>
        <dbReference type="ARBA" id="ARBA00022475"/>
    </source>
</evidence>
<feature type="transmembrane region" description="Helical" evidence="7">
    <location>
        <begin position="505"/>
        <end position="527"/>
    </location>
</feature>
<comment type="caution">
    <text evidence="9">The sequence shown here is derived from an EMBL/GenBank/DDBJ whole genome shotgun (WGS) entry which is preliminary data.</text>
</comment>
<dbReference type="Gene3D" id="1.10.3720.10">
    <property type="entry name" value="MetI-like"/>
    <property type="match status" value="2"/>
</dbReference>
<feature type="transmembrane region" description="Helical" evidence="7">
    <location>
        <begin position="443"/>
        <end position="468"/>
    </location>
</feature>
<accession>A0A2P7S576</accession>
<organism evidence="9 10">
    <name type="scientific">Pseudaminobacter soli</name>
    <name type="common">ex Li et al. 2025</name>
    <dbReference type="NCBI Taxonomy" id="1295366"/>
    <lineage>
        <taxon>Bacteria</taxon>
        <taxon>Pseudomonadati</taxon>
        <taxon>Pseudomonadota</taxon>
        <taxon>Alphaproteobacteria</taxon>
        <taxon>Hyphomicrobiales</taxon>
        <taxon>Phyllobacteriaceae</taxon>
        <taxon>Pseudaminobacter</taxon>
    </lineage>
</organism>
<feature type="transmembrane region" description="Helical" evidence="7">
    <location>
        <begin position="618"/>
        <end position="638"/>
    </location>
</feature>
<keyword evidence="2 7" id="KW-0813">Transport</keyword>
<feature type="transmembrane region" description="Helical" evidence="7">
    <location>
        <begin position="176"/>
        <end position="202"/>
    </location>
</feature>
<evidence type="ECO:0000259" key="8">
    <source>
        <dbReference type="PROSITE" id="PS50928"/>
    </source>
</evidence>
<feature type="transmembrane region" description="Helical" evidence="7">
    <location>
        <begin position="75"/>
        <end position="99"/>
    </location>
</feature>
<evidence type="ECO:0000313" key="9">
    <source>
        <dbReference type="EMBL" id="PSJ57624.1"/>
    </source>
</evidence>
<evidence type="ECO:0000256" key="6">
    <source>
        <dbReference type="ARBA" id="ARBA00023136"/>
    </source>
</evidence>
<reference evidence="9 10" key="1">
    <citation type="submission" date="2018-03" db="EMBL/GenBank/DDBJ databases">
        <title>The draft genome of Mesorhizobium soli JCM 19897.</title>
        <authorList>
            <person name="Li L."/>
            <person name="Liu L."/>
            <person name="Liang L."/>
            <person name="Wang T."/>
            <person name="Zhang X."/>
        </authorList>
    </citation>
    <scope>NUCLEOTIDE SEQUENCE [LARGE SCALE GENOMIC DNA]</scope>
    <source>
        <strain evidence="9 10">JCM 19897</strain>
    </source>
</reference>
<dbReference type="OrthoDB" id="9815258at2"/>
<sequence length="693" mass="73028">MKSHIANLFSPAAIRALAVPGAILLCVVAGAKWNWIAQFPDDWTLPVAAGINVILNSIIPNILPLTSTVSHALGTMLGSLVATLQFLPWPAVVLAVMLIGFKAGGLRLLALCLCALSYIVLAGFWRQSMATLSLVILAVPISVLGGFLLGLGAFLLPWVRRPIELLFDFMQTFPAFAYLIPLLLLFGFGPIAGLVATAIYAIPPMARCMLSGLTQVPRELVEVGDMTGCTPLQRLLWVELPSAKPMMMIGINQTTMAALSMVITASIIGGFDDIGWAVLSGLRQADLGKSLLSGLVIVLISIITDRITAGIFAGRRAQNGWHMRWGTAPVLLAAAAILGMGALSRWAAPDLVQGLNETRGVIDLSVVNSAVLGFVGRYGHILDALKSGILYYLVLPLRLGLSGAVLPTTWGFAMTPPVTAFYAAVALLLAIRQWAKGNPGGAAGTLSLAILLFIGLVGFPWPAAILLVMWCALRVSGPKFAFFAGASLGFALLSGLWIPFVKSLYLVGVSVALCALVGGLLGMLAAHNSWLSAGLRPINDALQTMPQFVFLIPALMFFKVGEFAGLIAISLYAIVPAIRYTEAGLRAVPATILETARQLGCTPAQSNLLVQVPLARPALLLGLNQTVMAAITMLPIAATVGTAELGQQIYISLGKADAGLGITAGIVFCLTAINLDRMLRAAAERCATPDQDK</sequence>
<proteinExistence type="inferred from homology"/>
<dbReference type="GO" id="GO:0043190">
    <property type="term" value="C:ATP-binding cassette (ABC) transporter complex"/>
    <property type="evidence" value="ECO:0007669"/>
    <property type="project" value="TreeGrafter"/>
</dbReference>
<evidence type="ECO:0000256" key="1">
    <source>
        <dbReference type="ARBA" id="ARBA00004651"/>
    </source>
</evidence>
<dbReference type="SUPFAM" id="SSF161098">
    <property type="entry name" value="MetI-like"/>
    <property type="match status" value="2"/>
</dbReference>
<dbReference type="PANTHER" id="PTHR47737">
    <property type="entry name" value="GLYCINE BETAINE/PROLINE BETAINE TRANSPORT SYSTEM PERMEASE PROTEIN PROW"/>
    <property type="match status" value="1"/>
</dbReference>
<protein>
    <submittedName>
        <fullName evidence="9">Glycine/betaine ABC transporter permease</fullName>
    </submittedName>
</protein>
<gene>
    <name evidence="9" type="ORF">C7I85_21935</name>
</gene>
<feature type="domain" description="ABC transmembrane type-1" evidence="8">
    <location>
        <begin position="500"/>
        <end position="679"/>
    </location>
</feature>
<comment type="subcellular location">
    <subcellularLocation>
        <location evidence="1 7">Cell membrane</location>
        <topology evidence="1 7">Multi-pass membrane protein</topology>
    </subcellularLocation>
</comment>
<dbReference type="PROSITE" id="PS50928">
    <property type="entry name" value="ABC_TM1"/>
    <property type="match status" value="2"/>
</dbReference>
<dbReference type="PANTHER" id="PTHR47737:SF1">
    <property type="entry name" value="GLYCINE BETAINE_PROLINE BETAINE TRANSPORT SYSTEM PERMEASE PROTEIN PROW"/>
    <property type="match status" value="1"/>
</dbReference>
<feature type="transmembrane region" description="Helical" evidence="7">
    <location>
        <begin position="12"/>
        <end position="31"/>
    </location>
</feature>
<keyword evidence="10" id="KW-1185">Reference proteome</keyword>
<comment type="similarity">
    <text evidence="7">Belongs to the binding-protein-dependent transport system permease family.</text>
</comment>
<dbReference type="Proteomes" id="UP000240653">
    <property type="component" value="Unassembled WGS sequence"/>
</dbReference>
<feature type="transmembrane region" description="Helical" evidence="7">
    <location>
        <begin position="547"/>
        <end position="575"/>
    </location>
</feature>
<feature type="transmembrane region" description="Helical" evidence="7">
    <location>
        <begin position="105"/>
        <end position="125"/>
    </location>
</feature>
<evidence type="ECO:0000256" key="4">
    <source>
        <dbReference type="ARBA" id="ARBA00022692"/>
    </source>
</evidence>
<name>A0A2P7S576_9HYPH</name>
<feature type="transmembrane region" description="Helical" evidence="7">
    <location>
        <begin position="291"/>
        <end position="313"/>
    </location>
</feature>
<dbReference type="GO" id="GO:0005275">
    <property type="term" value="F:amine transmembrane transporter activity"/>
    <property type="evidence" value="ECO:0007669"/>
    <property type="project" value="TreeGrafter"/>
</dbReference>